<protein>
    <submittedName>
        <fullName evidence="2">NmrA family NAD(P)-binding protein</fullName>
    </submittedName>
</protein>
<dbReference type="Gene3D" id="3.40.50.720">
    <property type="entry name" value="NAD(P)-binding Rossmann-like Domain"/>
    <property type="match status" value="1"/>
</dbReference>
<organism evidence="2 3">
    <name type="scientific">Luteimonas notoginsengisoli</name>
    <dbReference type="NCBI Taxonomy" id="1578200"/>
    <lineage>
        <taxon>Bacteria</taxon>
        <taxon>Pseudomonadati</taxon>
        <taxon>Pseudomonadota</taxon>
        <taxon>Gammaproteobacteria</taxon>
        <taxon>Lysobacterales</taxon>
        <taxon>Lysobacteraceae</taxon>
        <taxon>Luteimonas</taxon>
    </lineage>
</organism>
<dbReference type="Proteomes" id="UP001595724">
    <property type="component" value="Unassembled WGS sequence"/>
</dbReference>
<dbReference type="SUPFAM" id="SSF51735">
    <property type="entry name" value="NAD(P)-binding Rossmann-fold domains"/>
    <property type="match status" value="1"/>
</dbReference>
<dbReference type="Gene3D" id="3.90.25.10">
    <property type="entry name" value="UDP-galactose 4-epimerase, domain 1"/>
    <property type="match status" value="1"/>
</dbReference>
<reference evidence="3" key="1">
    <citation type="journal article" date="2019" name="Int. J. Syst. Evol. Microbiol.">
        <title>The Global Catalogue of Microorganisms (GCM) 10K type strain sequencing project: providing services to taxonomists for standard genome sequencing and annotation.</title>
        <authorList>
            <consortium name="The Broad Institute Genomics Platform"/>
            <consortium name="The Broad Institute Genome Sequencing Center for Infectious Disease"/>
            <person name="Wu L."/>
            <person name="Ma J."/>
        </authorList>
    </citation>
    <scope>NUCLEOTIDE SEQUENCE [LARGE SCALE GENOMIC DNA]</scope>
    <source>
        <strain evidence="3">KCTC 42211</strain>
    </source>
</reference>
<keyword evidence="3" id="KW-1185">Reference proteome</keyword>
<dbReference type="Pfam" id="PF05368">
    <property type="entry name" value="NmrA"/>
    <property type="match status" value="1"/>
</dbReference>
<accession>A0ABV7URA1</accession>
<sequence>MHAIMGGTGHVGSAVAEALLWRGEQVIVITRAVDGPSRLRDQGARFAQADVEDVDSLRAAFRGAKRAFLLNPPADVAQDTDTIERRTAAKILEALEGASLEKVVAASTGGAQEGECLGDLNVLWELERGLRRQPIPAAINRGAYYMSNWDGLLESVETTGKLSTIFPADLAIPMVAPADLGRFAADRLLSGTDDIAIREVEGPERYTVRQVADAFARALGKPVGLDITPRAGWKDAFLSQGFSEKAATSYARMSKASVDGGFEFSDTPLRGTVSLQRYIAELVARRHEGK</sequence>
<evidence type="ECO:0000313" key="3">
    <source>
        <dbReference type="Proteomes" id="UP001595724"/>
    </source>
</evidence>
<evidence type="ECO:0000259" key="1">
    <source>
        <dbReference type="Pfam" id="PF05368"/>
    </source>
</evidence>
<gene>
    <name evidence="2" type="ORF">ACFOM9_03060</name>
</gene>
<dbReference type="InterPro" id="IPR051604">
    <property type="entry name" value="Ergot_Alk_Oxidoreductase"/>
</dbReference>
<evidence type="ECO:0000313" key="2">
    <source>
        <dbReference type="EMBL" id="MFC3659058.1"/>
    </source>
</evidence>
<comment type="caution">
    <text evidence="2">The sequence shown here is derived from an EMBL/GenBank/DDBJ whole genome shotgun (WGS) entry which is preliminary data.</text>
</comment>
<proteinExistence type="predicted"/>
<dbReference type="InterPro" id="IPR036291">
    <property type="entry name" value="NAD(P)-bd_dom_sf"/>
</dbReference>
<dbReference type="InterPro" id="IPR008030">
    <property type="entry name" value="NmrA-like"/>
</dbReference>
<name>A0ABV7URA1_9GAMM</name>
<dbReference type="PANTHER" id="PTHR43162:SF1">
    <property type="entry name" value="PRESTALK A DIFFERENTIATION PROTEIN A"/>
    <property type="match status" value="1"/>
</dbReference>
<dbReference type="RefSeq" id="WP_386706064.1">
    <property type="nucleotide sequence ID" value="NZ_JBHRYF010000001.1"/>
</dbReference>
<dbReference type="EMBL" id="JBHRYF010000001">
    <property type="protein sequence ID" value="MFC3659058.1"/>
    <property type="molecule type" value="Genomic_DNA"/>
</dbReference>
<dbReference type="PANTHER" id="PTHR43162">
    <property type="match status" value="1"/>
</dbReference>
<feature type="domain" description="NmrA-like" evidence="1">
    <location>
        <begin position="3"/>
        <end position="231"/>
    </location>
</feature>